<evidence type="ECO:0000256" key="6">
    <source>
        <dbReference type="RuleBase" id="RU364048"/>
    </source>
</evidence>
<dbReference type="GO" id="GO:0016121">
    <property type="term" value="P:carotene catabolic process"/>
    <property type="evidence" value="ECO:0007669"/>
    <property type="project" value="TreeGrafter"/>
</dbReference>
<proteinExistence type="inferred from homology"/>
<evidence type="ECO:0000313" key="7">
    <source>
        <dbReference type="EMBL" id="SUE17158.1"/>
    </source>
</evidence>
<evidence type="ECO:0000313" key="8">
    <source>
        <dbReference type="Proteomes" id="UP000254569"/>
    </source>
</evidence>
<dbReference type="OrthoDB" id="6636843at2"/>
<dbReference type="GO" id="GO:0010436">
    <property type="term" value="F:carotenoid dioxygenase activity"/>
    <property type="evidence" value="ECO:0007669"/>
    <property type="project" value="TreeGrafter"/>
</dbReference>
<dbReference type="PANTHER" id="PTHR10543">
    <property type="entry name" value="BETA-CAROTENE DIOXYGENASE"/>
    <property type="match status" value="1"/>
</dbReference>
<comment type="similarity">
    <text evidence="1 6">Belongs to the carotenoid oxygenase family.</text>
</comment>
<dbReference type="AlphaFoldDB" id="A0A379M6K7"/>
<feature type="binding site" evidence="5">
    <location>
        <position position="225"/>
    </location>
    <ligand>
        <name>Fe cation</name>
        <dbReference type="ChEBI" id="CHEBI:24875"/>
        <note>catalytic</note>
    </ligand>
</feature>
<comment type="cofactor">
    <cofactor evidence="5 6">
        <name>Fe(2+)</name>
        <dbReference type="ChEBI" id="CHEBI:29033"/>
    </cofactor>
    <text evidence="5 6">Binds 1 Fe(2+) ion per subunit.</text>
</comment>
<keyword evidence="4 5" id="KW-0408">Iron</keyword>
<evidence type="ECO:0000256" key="3">
    <source>
        <dbReference type="ARBA" id="ARBA00023002"/>
    </source>
</evidence>
<protein>
    <recommendedName>
        <fullName evidence="6">Dioxygenase</fullName>
        <ecNumber evidence="6">1.13.11.-</ecNumber>
    </recommendedName>
</protein>
<dbReference type="InterPro" id="IPR004294">
    <property type="entry name" value="Carotenoid_Oase"/>
</dbReference>
<dbReference type="PANTHER" id="PTHR10543:SF89">
    <property type="entry name" value="CAROTENOID 9,10(9',10')-CLEAVAGE DIOXYGENASE 1"/>
    <property type="match status" value="1"/>
</dbReference>
<evidence type="ECO:0000256" key="4">
    <source>
        <dbReference type="ARBA" id="ARBA00023004"/>
    </source>
</evidence>
<keyword evidence="8" id="KW-1185">Reference proteome</keyword>
<feature type="binding site" evidence="5">
    <location>
        <position position="287"/>
    </location>
    <ligand>
        <name>Fe cation</name>
        <dbReference type="ChEBI" id="CHEBI:24875"/>
        <note>catalytic</note>
    </ligand>
</feature>
<evidence type="ECO:0000256" key="5">
    <source>
        <dbReference type="PIRSR" id="PIRSR604294-1"/>
    </source>
</evidence>
<gene>
    <name evidence="7" type="ORF">NCTC13296_04057</name>
</gene>
<accession>A0A379M6K7</accession>
<dbReference type="EMBL" id="UGVI01000001">
    <property type="protein sequence ID" value="SUE17158.1"/>
    <property type="molecule type" value="Genomic_DNA"/>
</dbReference>
<reference evidence="7 8" key="1">
    <citation type="submission" date="2018-06" db="EMBL/GenBank/DDBJ databases">
        <authorList>
            <consortium name="Pathogen Informatics"/>
            <person name="Doyle S."/>
        </authorList>
    </citation>
    <scope>NUCLEOTIDE SEQUENCE [LARGE SCALE GENOMIC DNA]</scope>
    <source>
        <strain evidence="7 8">NCTC13296</strain>
    </source>
</reference>
<organism evidence="7 8">
    <name type="scientific">Rhodococcus gordoniae</name>
    <dbReference type="NCBI Taxonomy" id="223392"/>
    <lineage>
        <taxon>Bacteria</taxon>
        <taxon>Bacillati</taxon>
        <taxon>Actinomycetota</taxon>
        <taxon>Actinomycetes</taxon>
        <taxon>Mycobacteriales</taxon>
        <taxon>Nocardiaceae</taxon>
        <taxon>Rhodococcus</taxon>
    </lineage>
</organism>
<keyword evidence="6 7" id="KW-0223">Dioxygenase</keyword>
<evidence type="ECO:0000256" key="2">
    <source>
        <dbReference type="ARBA" id="ARBA00022723"/>
    </source>
</evidence>
<keyword evidence="3 6" id="KW-0560">Oxidoreductase</keyword>
<feature type="binding site" evidence="5">
    <location>
        <position position="454"/>
    </location>
    <ligand>
        <name>Fe cation</name>
        <dbReference type="ChEBI" id="CHEBI:24875"/>
        <note>catalytic</note>
    </ligand>
</feature>
<dbReference type="GO" id="GO:0046872">
    <property type="term" value="F:metal ion binding"/>
    <property type="evidence" value="ECO:0007669"/>
    <property type="project" value="UniProtKB-KW"/>
</dbReference>
<dbReference type="Proteomes" id="UP000254569">
    <property type="component" value="Unassembled WGS sequence"/>
</dbReference>
<dbReference type="Pfam" id="PF03055">
    <property type="entry name" value="RPE65"/>
    <property type="match status" value="1"/>
</dbReference>
<name>A0A379M6K7_9NOCA</name>
<feature type="binding site" evidence="5">
    <location>
        <position position="175"/>
    </location>
    <ligand>
        <name>Fe cation</name>
        <dbReference type="ChEBI" id="CHEBI:24875"/>
        <note>catalytic</note>
    </ligand>
</feature>
<dbReference type="EC" id="1.13.11.-" evidence="6"/>
<evidence type="ECO:0000256" key="1">
    <source>
        <dbReference type="ARBA" id="ARBA00006787"/>
    </source>
</evidence>
<keyword evidence="2 5" id="KW-0479">Metal-binding</keyword>
<dbReference type="RefSeq" id="WP_064062278.1">
    <property type="nucleotide sequence ID" value="NZ_LPZN01000001.1"/>
</dbReference>
<sequence>MHRPAPVDLAHHPHLSGLFAPQREEVDVRDLEVRGELPADLHGSYLRNGPNPRFDPIGHYVHPIDGDGMVHRVQISDGTARYTNRFVRTPQVVAEEKAGRALWAGITDPYFPPAEEVGPDLANTMRELPDINIVRHGGRLMAMAEAAPPYALGSELETLGRETFDGTLPVGLTAHPKIDPRTGEMIAFCYMLDPPYLTWSAVAPDGTVTRAATPVDGADRPLMIHDMALTPTCIVLILAPLVFDLSQIFSGGSPLDWKPDLGVRVALVPRDGSTVRWFSTDTFWMWHTANAFDLPDGDVALDYVEWSYPGALTEKSGPNRSVLRRAVIGRNGVTRTTLYERDIEFPRIDDRSTTLEHSVVATIGRSGSQKLPAGAADSLFWFDVASGTESVWAHETLSPGEPACLSGGSGGYWGAIATDRADMTSWFLVFPETDPAAGPIARVRLPIRVPAGLHGAWLPSDGV</sequence>